<sequence>MSATANAARLPGVGSKPSGLKTRRPALGAVGALVTLVILELASITGVLPASALPLALKVIVDVFGLLVDLAFLQDVGATLVAWFIGLSIASVFGIALGLVLGVSGRNVCMAVGVSWVPAACPALLDAVAVFP</sequence>
<evidence type="ECO:0000256" key="1">
    <source>
        <dbReference type="SAM" id="Phobius"/>
    </source>
</evidence>
<dbReference type="RefSeq" id="WP_158382155.1">
    <property type="nucleotide sequence ID" value="NZ_VMTX01000035.1"/>
</dbReference>
<organism evidence="2 3">
    <name type="scientific">Corynebacterium aurimucosum</name>
    <dbReference type="NCBI Taxonomy" id="169292"/>
    <lineage>
        <taxon>Bacteria</taxon>
        <taxon>Bacillati</taxon>
        <taxon>Actinomycetota</taxon>
        <taxon>Actinomycetes</taxon>
        <taxon>Mycobacteriales</taxon>
        <taxon>Corynebacteriaceae</taxon>
        <taxon>Corynebacterium</taxon>
    </lineage>
</organism>
<dbReference type="EMBL" id="VMTX01000035">
    <property type="protein sequence ID" value="TVU80379.1"/>
    <property type="molecule type" value="Genomic_DNA"/>
</dbReference>
<dbReference type="Proteomes" id="UP000320648">
    <property type="component" value="Unassembled WGS sequence"/>
</dbReference>
<comment type="caution">
    <text evidence="2">The sequence shown here is derived from an EMBL/GenBank/DDBJ whole genome shotgun (WGS) entry which is preliminary data.</text>
</comment>
<protein>
    <submittedName>
        <fullName evidence="2">Uncharacterized protein</fullName>
    </submittedName>
</protein>
<gene>
    <name evidence="2" type="ORF">FQN05_13330</name>
</gene>
<reference evidence="2 3" key="1">
    <citation type="submission" date="2019-07" db="EMBL/GenBank/DDBJ databases">
        <title>Draft genome of C. aurimucosum strain 15-4290.</title>
        <authorList>
            <person name="Pacheco L.G.C."/>
            <person name="Aguiar E.R.G.R."/>
            <person name="Navas J."/>
            <person name="Santos C.S."/>
            <person name="Rocha D.J.P.G."/>
        </authorList>
    </citation>
    <scope>NUCLEOTIDE SEQUENCE [LARGE SCALE GENOMIC DNA]</scope>
    <source>
        <strain evidence="2 3">15-4290</strain>
    </source>
</reference>
<evidence type="ECO:0000313" key="3">
    <source>
        <dbReference type="Proteomes" id="UP000320648"/>
    </source>
</evidence>
<feature type="transmembrane region" description="Helical" evidence="1">
    <location>
        <begin position="26"/>
        <end position="48"/>
    </location>
</feature>
<proteinExistence type="predicted"/>
<keyword evidence="1" id="KW-1133">Transmembrane helix</keyword>
<evidence type="ECO:0000313" key="2">
    <source>
        <dbReference type="EMBL" id="TVU80379.1"/>
    </source>
</evidence>
<feature type="transmembrane region" description="Helical" evidence="1">
    <location>
        <begin position="80"/>
        <end position="101"/>
    </location>
</feature>
<accession>A0A558IGC2</accession>
<feature type="transmembrane region" description="Helical" evidence="1">
    <location>
        <begin position="108"/>
        <end position="131"/>
    </location>
</feature>
<dbReference type="AlphaFoldDB" id="A0A558IGC2"/>
<keyword evidence="1" id="KW-0812">Transmembrane</keyword>
<name>A0A558IGC2_9CORY</name>
<keyword evidence="1" id="KW-0472">Membrane</keyword>